<dbReference type="Gene3D" id="2.130.10.130">
    <property type="entry name" value="Integrin alpha, N-terminal"/>
    <property type="match status" value="2"/>
</dbReference>
<evidence type="ECO:0000256" key="1">
    <source>
        <dbReference type="ARBA" id="ARBA00022729"/>
    </source>
</evidence>
<dbReference type="PANTHER" id="PTHR44103">
    <property type="entry name" value="PROPROTEIN CONVERTASE P"/>
    <property type="match status" value="1"/>
</dbReference>
<dbReference type="EMBL" id="JAGPYQ010000001">
    <property type="protein sequence ID" value="MBQ0851448.1"/>
    <property type="molecule type" value="Genomic_DNA"/>
</dbReference>
<name>A0A940XYV1_9ACTN</name>
<dbReference type="AlphaFoldDB" id="A0A940XYV1"/>
<feature type="compositionally biased region" description="Polar residues" evidence="2">
    <location>
        <begin position="130"/>
        <end position="141"/>
    </location>
</feature>
<evidence type="ECO:0000313" key="5">
    <source>
        <dbReference type="Proteomes" id="UP000677413"/>
    </source>
</evidence>
<keyword evidence="1 3" id="KW-0732">Signal</keyword>
<evidence type="ECO:0000256" key="2">
    <source>
        <dbReference type="SAM" id="MobiDB-lite"/>
    </source>
</evidence>
<accession>A0A940XYV1</accession>
<evidence type="ECO:0000256" key="3">
    <source>
        <dbReference type="SAM" id="SignalP"/>
    </source>
</evidence>
<dbReference type="InterPro" id="IPR013517">
    <property type="entry name" value="FG-GAP"/>
</dbReference>
<comment type="caution">
    <text evidence="4">The sequence shown here is derived from an EMBL/GenBank/DDBJ whole genome shotgun (WGS) entry which is preliminary data.</text>
</comment>
<feature type="signal peptide" evidence="3">
    <location>
        <begin position="1"/>
        <end position="20"/>
    </location>
</feature>
<feature type="chain" id="PRO_5038380481" evidence="3">
    <location>
        <begin position="21"/>
        <end position="490"/>
    </location>
</feature>
<evidence type="ECO:0000313" key="4">
    <source>
        <dbReference type="EMBL" id="MBQ0851448.1"/>
    </source>
</evidence>
<keyword evidence="5" id="KW-1185">Reference proteome</keyword>
<dbReference type="SUPFAM" id="SSF69318">
    <property type="entry name" value="Integrin alpha N-terminal domain"/>
    <property type="match status" value="1"/>
</dbReference>
<dbReference type="InterPro" id="IPR028994">
    <property type="entry name" value="Integrin_alpha_N"/>
</dbReference>
<protein>
    <submittedName>
        <fullName evidence="4">VCBS repeat-containing protein</fullName>
    </submittedName>
</protein>
<organism evidence="4 5">
    <name type="scientific">Streptomyces liliiviolaceus</name>
    <dbReference type="NCBI Taxonomy" id="2823109"/>
    <lineage>
        <taxon>Bacteria</taxon>
        <taxon>Bacillati</taxon>
        <taxon>Actinomycetota</taxon>
        <taxon>Actinomycetes</taxon>
        <taxon>Kitasatosporales</taxon>
        <taxon>Streptomycetaceae</taxon>
        <taxon>Streptomyces</taxon>
    </lineage>
</organism>
<feature type="compositionally biased region" description="Low complexity" evidence="2">
    <location>
        <begin position="45"/>
        <end position="57"/>
    </location>
</feature>
<dbReference type="PANTHER" id="PTHR44103:SF1">
    <property type="entry name" value="PROPROTEIN CONVERTASE P"/>
    <property type="match status" value="1"/>
</dbReference>
<proteinExistence type="predicted"/>
<dbReference type="Proteomes" id="UP000677413">
    <property type="component" value="Unassembled WGS sequence"/>
</dbReference>
<gene>
    <name evidence="4" type="ORF">J8N05_25100</name>
</gene>
<dbReference type="Pfam" id="PF01839">
    <property type="entry name" value="FG-GAP"/>
    <property type="match status" value="1"/>
</dbReference>
<sequence>MKPRTALPALAVCAVCAVLAPLTGCGSGGDGDSTSRKPSPSDGTASASASGVPSAPAESRRPVAGKGSKDPDDLNGDGFRDLVVPVSVGDDPNDPDSDQRIGVVYGSAKGLDPSTRTVHGRGDLGLPESPGSQTGPDSVSAESVVTADLDGDGFPDLVTSVAGETVDDGRISAARTVPYVTWGGADGDADVPEATAVRLPRSVTKLGVLSVVRGDFDGDGHHDLAALAYNQSSLVLLYGPFTRAGAPARTDTGLPWKEGNLVADDIDPSGEPRATSLLLHDLNDGGQSGNTLYAARRGAPLAGDGKQLRLGNAHAFGDFDGDGRRDVAVGDDGGRNDEPGFETEAPEVAGSLAVYPGSGAAPVTRQLPEAPEDLSTYYGPGGFAAADPDGDGRDGVLVATYEGATLIDGDRRVPVLRQGPAKADGRKTPAKWRHARPVAAADFDDDGKDELILTWGSGALFGLYGRHPTHWWITEGTTSRDQTSFALTGA</sequence>
<reference evidence="4 5" key="1">
    <citation type="submission" date="2021-04" db="EMBL/GenBank/DDBJ databases">
        <authorList>
            <person name="Tang X."/>
            <person name="Zhou X."/>
            <person name="Chen X."/>
            <person name="Cernava T."/>
            <person name="Zhang C."/>
        </authorList>
    </citation>
    <scope>NUCLEOTIDE SEQUENCE [LARGE SCALE GENOMIC DNA]</scope>
    <source>
        <strain evidence="4 5">BH-SS-21</strain>
    </source>
</reference>
<feature type="region of interest" description="Disordered" evidence="2">
    <location>
        <begin position="25"/>
        <end position="141"/>
    </location>
</feature>
<dbReference type="RefSeq" id="WP_210886245.1">
    <property type="nucleotide sequence ID" value="NZ_JAGPYQ010000001.1"/>
</dbReference>